<comment type="subcellular location">
    <subcellularLocation>
        <location evidence="1">Membrane</location>
        <topology evidence="1">Single-pass membrane protein</topology>
    </subcellularLocation>
</comment>
<dbReference type="PANTHER" id="PTHR47168:SF1">
    <property type="entry name" value="OS02G0798600 PROTEIN"/>
    <property type="match status" value="1"/>
</dbReference>
<evidence type="ECO:0000313" key="12">
    <source>
        <dbReference type="EnsemblMetazoa" id="tetur08g04880.1"/>
    </source>
</evidence>
<dbReference type="eggNOG" id="KOG4628">
    <property type="taxonomic scope" value="Eukaryota"/>
</dbReference>
<dbReference type="CDD" id="cd16796">
    <property type="entry name" value="RING-H2_RNF13"/>
    <property type="match status" value="1"/>
</dbReference>
<evidence type="ECO:0000259" key="11">
    <source>
        <dbReference type="PROSITE" id="PS50089"/>
    </source>
</evidence>
<feature type="compositionally biased region" description="Low complexity" evidence="9">
    <location>
        <begin position="454"/>
        <end position="474"/>
    </location>
</feature>
<evidence type="ECO:0000256" key="5">
    <source>
        <dbReference type="ARBA" id="ARBA00022833"/>
    </source>
</evidence>
<evidence type="ECO:0000256" key="3">
    <source>
        <dbReference type="ARBA" id="ARBA00022723"/>
    </source>
</evidence>
<dbReference type="SUPFAM" id="SSF57850">
    <property type="entry name" value="RING/U-box"/>
    <property type="match status" value="1"/>
</dbReference>
<sequence length="474" mass="53494">MSLRFFITHWSIPLTIHFNRLLIVLFFSLNLWIVKGEIEVRNSQNVTIEVLNDFEMSYGKPVPLEGINARLVLAQPEYACEPIAGPPKNFNDTMKWFVLIYQYPCNIRQKMSYALQAGFDGVIIVVRDPVRKLNLTSLAVNPDHNNSYNGFYDYVDPLFISPIGSTYPIQALLISNADGSLLINDYTYDKDYHVFITSNLPFDINTYLMPFVIIIGLCISVMFCFMIIRCIRNHRRGNKHRLKKKYLKQIPTAKYRKGEQFDTCAICLDEYIEGEKLRVLPCGHSYHMKCIDPWLTKNRKVCPVCKGKVVLPGMSEDSDSEREAEGNEDSANERTPLINNSNSEASTSTHRLTGHRSSLSRFRYIDRSTQVNPSNRNSSILTSVEADITPITLAPEHSVNCAIDSEPVSGSTTNNANRPSRNRQTVSQINNNGNTSNTLSETNGLSNGASSSVRNTITQSTNTNRSTTNHDIIV</sequence>
<dbReference type="FunFam" id="3.30.40.10:FF:000429">
    <property type="entry name" value="E3 ubiquitin-protein ligase RNF13"/>
    <property type="match status" value="1"/>
</dbReference>
<evidence type="ECO:0000313" key="13">
    <source>
        <dbReference type="Proteomes" id="UP000015104"/>
    </source>
</evidence>
<dbReference type="HOGENOM" id="CLU_035275_5_0_1"/>
<dbReference type="Proteomes" id="UP000015104">
    <property type="component" value="Unassembled WGS sequence"/>
</dbReference>
<evidence type="ECO:0000256" key="7">
    <source>
        <dbReference type="ARBA" id="ARBA00023136"/>
    </source>
</evidence>
<dbReference type="EMBL" id="CAEY01001954">
    <property type="status" value="NOT_ANNOTATED_CDS"/>
    <property type="molecule type" value="Genomic_DNA"/>
</dbReference>
<dbReference type="PANTHER" id="PTHR47168">
    <property type="entry name" value="RING ZINC FINGER DOMAIN SUPERFAMILY PROTEIN-RELATED"/>
    <property type="match status" value="1"/>
</dbReference>
<keyword evidence="3" id="KW-0479">Metal-binding</keyword>
<protein>
    <recommendedName>
        <fullName evidence="11">RING-type domain-containing protein</fullName>
    </recommendedName>
</protein>
<dbReference type="InterPro" id="IPR001841">
    <property type="entry name" value="Znf_RING"/>
</dbReference>
<dbReference type="InterPro" id="IPR051653">
    <property type="entry name" value="E3_ligase_sorting_rcpt"/>
</dbReference>
<dbReference type="SMART" id="SM00184">
    <property type="entry name" value="RING"/>
    <property type="match status" value="1"/>
</dbReference>
<keyword evidence="13" id="KW-1185">Reference proteome</keyword>
<feature type="domain" description="RING-type" evidence="11">
    <location>
        <begin position="264"/>
        <end position="306"/>
    </location>
</feature>
<dbReference type="Gene3D" id="3.30.40.10">
    <property type="entry name" value="Zinc/RING finger domain, C3HC4 (zinc finger)"/>
    <property type="match status" value="1"/>
</dbReference>
<feature type="compositionally biased region" description="Polar residues" evidence="9">
    <location>
        <begin position="337"/>
        <end position="355"/>
    </location>
</feature>
<evidence type="ECO:0000256" key="2">
    <source>
        <dbReference type="ARBA" id="ARBA00022692"/>
    </source>
</evidence>
<dbReference type="PROSITE" id="PS50089">
    <property type="entry name" value="ZF_RING_2"/>
    <property type="match status" value="1"/>
</dbReference>
<organism evidence="12 13">
    <name type="scientific">Tetranychus urticae</name>
    <name type="common">Two-spotted spider mite</name>
    <dbReference type="NCBI Taxonomy" id="32264"/>
    <lineage>
        <taxon>Eukaryota</taxon>
        <taxon>Metazoa</taxon>
        <taxon>Ecdysozoa</taxon>
        <taxon>Arthropoda</taxon>
        <taxon>Chelicerata</taxon>
        <taxon>Arachnida</taxon>
        <taxon>Acari</taxon>
        <taxon>Acariformes</taxon>
        <taxon>Trombidiformes</taxon>
        <taxon>Prostigmata</taxon>
        <taxon>Eleutherengona</taxon>
        <taxon>Raphignathae</taxon>
        <taxon>Tetranychoidea</taxon>
        <taxon>Tetranychidae</taxon>
        <taxon>Tetranychus</taxon>
    </lineage>
</organism>
<feature type="compositionally biased region" description="Polar residues" evidence="9">
    <location>
        <begin position="408"/>
        <end position="453"/>
    </location>
</feature>
<keyword evidence="6 10" id="KW-1133">Transmembrane helix</keyword>
<evidence type="ECO:0000256" key="1">
    <source>
        <dbReference type="ARBA" id="ARBA00004167"/>
    </source>
</evidence>
<keyword evidence="2 10" id="KW-0812">Transmembrane</keyword>
<reference evidence="13" key="1">
    <citation type="submission" date="2011-08" db="EMBL/GenBank/DDBJ databases">
        <authorList>
            <person name="Rombauts S."/>
        </authorList>
    </citation>
    <scope>NUCLEOTIDE SEQUENCE</scope>
    <source>
        <strain evidence="13">London</strain>
    </source>
</reference>
<dbReference type="EnsemblMetazoa" id="tetur08g04880.1">
    <property type="protein sequence ID" value="tetur08g04880.1"/>
    <property type="gene ID" value="tetur08g04880"/>
</dbReference>
<name>T1KBQ2_TETUR</name>
<keyword evidence="7 10" id="KW-0472">Membrane</keyword>
<dbReference type="Gene3D" id="3.50.30.30">
    <property type="match status" value="1"/>
</dbReference>
<dbReference type="OrthoDB" id="8062037at2759"/>
<dbReference type="Pfam" id="PF13639">
    <property type="entry name" value="zf-RING_2"/>
    <property type="match status" value="1"/>
</dbReference>
<keyword evidence="5" id="KW-0862">Zinc</keyword>
<feature type="compositionally biased region" description="Acidic residues" evidence="9">
    <location>
        <begin position="316"/>
        <end position="330"/>
    </location>
</feature>
<accession>T1KBQ2</accession>
<proteinExistence type="predicted"/>
<feature type="region of interest" description="Disordered" evidence="9">
    <location>
        <begin position="404"/>
        <end position="474"/>
    </location>
</feature>
<dbReference type="GO" id="GO:0008270">
    <property type="term" value="F:zinc ion binding"/>
    <property type="evidence" value="ECO:0007669"/>
    <property type="project" value="UniProtKB-KW"/>
</dbReference>
<evidence type="ECO:0000256" key="9">
    <source>
        <dbReference type="SAM" id="MobiDB-lite"/>
    </source>
</evidence>
<evidence type="ECO:0000256" key="10">
    <source>
        <dbReference type="SAM" id="Phobius"/>
    </source>
</evidence>
<dbReference type="STRING" id="32264.T1KBQ2"/>
<keyword evidence="4 8" id="KW-0863">Zinc-finger</keyword>
<evidence type="ECO:0000256" key="4">
    <source>
        <dbReference type="ARBA" id="ARBA00022771"/>
    </source>
</evidence>
<evidence type="ECO:0000256" key="8">
    <source>
        <dbReference type="PROSITE-ProRule" id="PRU00175"/>
    </source>
</evidence>
<dbReference type="AlphaFoldDB" id="T1KBQ2"/>
<evidence type="ECO:0000256" key="6">
    <source>
        <dbReference type="ARBA" id="ARBA00022989"/>
    </source>
</evidence>
<feature type="transmembrane region" description="Helical" evidence="10">
    <location>
        <begin position="207"/>
        <end position="231"/>
    </location>
</feature>
<feature type="region of interest" description="Disordered" evidence="9">
    <location>
        <begin position="314"/>
        <end position="355"/>
    </location>
</feature>
<reference evidence="12" key="2">
    <citation type="submission" date="2015-06" db="UniProtKB">
        <authorList>
            <consortium name="EnsemblMetazoa"/>
        </authorList>
    </citation>
    <scope>IDENTIFICATION</scope>
</reference>
<dbReference type="GO" id="GO:0016020">
    <property type="term" value="C:membrane"/>
    <property type="evidence" value="ECO:0007669"/>
    <property type="project" value="UniProtKB-SubCell"/>
</dbReference>
<dbReference type="InterPro" id="IPR013083">
    <property type="entry name" value="Znf_RING/FYVE/PHD"/>
</dbReference>
<gene>
    <name evidence="12" type="primary">107362761</name>
</gene>